<feature type="coiled-coil region" evidence="1">
    <location>
        <begin position="312"/>
        <end position="407"/>
    </location>
</feature>
<dbReference type="EMBL" id="CDMY01000698">
    <property type="protein sequence ID" value="CEM30588.1"/>
    <property type="molecule type" value="Genomic_DNA"/>
</dbReference>
<dbReference type="OMA" id="FAITTSH"/>
<evidence type="ECO:0000256" key="1">
    <source>
        <dbReference type="SAM" id="Coils"/>
    </source>
</evidence>
<accession>A0A0G4GKP7</accession>
<sequence>MDRRGKSAILDSDALPAQLKLTGSAKGIAPDDHLQPLTSDPGELRVLLRAATEKLGEVDTLKERLEAKERELQQRRVQHEKLQAEYSTIEHAHKTSEHKVDRYGKLQKVIVDLYLELRSRTWEGPKALDVEKDRLALMVKDPVVVLDYIRAGIRILLADAARTQEQIQREMQQQGASLRLHAQQMEEQFHNMTDERAAALNDVQALSERVDELEREKERTHTAHQKVLEDIDKERCEFKDKIREYKDEINLLNTWNAEHAKKLKEQESQLDRIPHLEQQVASLQRKHLVEVHQLQTYHARENILAQKEIGKIAGIEAENTQLQKRFKHLRQELHSAKHNLTQRRHSEAEARCRRLEEALTRRSKDLQTSEQALRKSLLKLERRDRQLEQMKQEYTKLLDEFKKLRAAQPLGGEKAKTLAYSTSTPDLKASGEEGAGVGGAGQQPFLATVLKRKLLDREQEIVNLNRKLRNFLVIEKKAAIQSKVFEDERHRMEQMIDDYRTQLTESEEKVAKLHQSLSKSASAAQLHTATKDMSPFDAAEDDTHTLSSAAPPHTPARHTKSHVSLSLPGEEMTTTAGRGPPQMASRAGSGGGDGSGSVSGKRGRPTSAVTGKRLPLGHATGATSTLVVGSMLGSSAVAGSRPPTRPHTAAGVGA</sequence>
<reference evidence="3 4" key="1">
    <citation type="submission" date="2014-11" db="EMBL/GenBank/DDBJ databases">
        <authorList>
            <person name="Zhu J."/>
            <person name="Qi W."/>
            <person name="Song R."/>
        </authorList>
    </citation>
    <scope>NUCLEOTIDE SEQUENCE [LARGE SCALE GENOMIC DNA]</scope>
</reference>
<gene>
    <name evidence="3" type="ORF">Vbra_18156</name>
</gene>
<feature type="coiled-coil region" evidence="1">
    <location>
        <begin position="447"/>
        <end position="516"/>
    </location>
</feature>
<feature type="coiled-coil region" evidence="1">
    <location>
        <begin position="48"/>
        <end position="85"/>
    </location>
</feature>
<evidence type="ECO:0000313" key="3">
    <source>
        <dbReference type="EMBL" id="CEM30588.1"/>
    </source>
</evidence>
<feature type="region of interest" description="Disordered" evidence="2">
    <location>
        <begin position="535"/>
        <end position="617"/>
    </location>
</feature>
<feature type="region of interest" description="Disordered" evidence="2">
    <location>
        <begin position="634"/>
        <end position="654"/>
    </location>
</feature>
<proteinExistence type="predicted"/>
<keyword evidence="1" id="KW-0175">Coiled coil</keyword>
<dbReference type="PhylomeDB" id="A0A0G4GKP7"/>
<feature type="coiled-coil region" evidence="1">
    <location>
        <begin position="153"/>
        <end position="230"/>
    </location>
</feature>
<dbReference type="InParanoid" id="A0A0G4GKP7"/>
<dbReference type="VEuPathDB" id="CryptoDB:Vbra_18156"/>
<dbReference type="Proteomes" id="UP000041254">
    <property type="component" value="Unassembled WGS sequence"/>
</dbReference>
<dbReference type="OrthoDB" id="10255396at2759"/>
<organism evidence="3 4">
    <name type="scientific">Vitrella brassicaformis (strain CCMP3155)</name>
    <dbReference type="NCBI Taxonomy" id="1169540"/>
    <lineage>
        <taxon>Eukaryota</taxon>
        <taxon>Sar</taxon>
        <taxon>Alveolata</taxon>
        <taxon>Colpodellida</taxon>
        <taxon>Vitrellaceae</taxon>
        <taxon>Vitrella</taxon>
    </lineage>
</organism>
<protein>
    <submittedName>
        <fullName evidence="3">Uncharacterized protein</fullName>
    </submittedName>
</protein>
<keyword evidence="4" id="KW-1185">Reference proteome</keyword>
<feature type="compositionally biased region" description="Gly residues" evidence="2">
    <location>
        <begin position="588"/>
        <end position="597"/>
    </location>
</feature>
<name>A0A0G4GKP7_VITBC</name>
<evidence type="ECO:0000256" key="2">
    <source>
        <dbReference type="SAM" id="MobiDB-lite"/>
    </source>
</evidence>
<evidence type="ECO:0000313" key="4">
    <source>
        <dbReference type="Proteomes" id="UP000041254"/>
    </source>
</evidence>
<dbReference type="AlphaFoldDB" id="A0A0G4GKP7"/>